<organism evidence="2 3">
    <name type="scientific">Hapsidospora chrysogenum (strain ATCC 11550 / CBS 779.69 / DSM 880 / IAM 14645 / JCM 23072 / IMI 49137)</name>
    <name type="common">Acremonium chrysogenum</name>
    <dbReference type="NCBI Taxonomy" id="857340"/>
    <lineage>
        <taxon>Eukaryota</taxon>
        <taxon>Fungi</taxon>
        <taxon>Dikarya</taxon>
        <taxon>Ascomycota</taxon>
        <taxon>Pezizomycotina</taxon>
        <taxon>Sordariomycetes</taxon>
        <taxon>Hypocreomycetidae</taxon>
        <taxon>Hypocreales</taxon>
        <taxon>Bionectriaceae</taxon>
        <taxon>Hapsidospora</taxon>
    </lineage>
</organism>
<reference evidence="3" key="1">
    <citation type="journal article" date="2014" name="Genome Announc.">
        <title>Genome sequence and annotation of Acremonium chrysogenum, producer of the beta-lactam antibiotic cephalosporin C.</title>
        <authorList>
            <person name="Terfehr D."/>
            <person name="Dahlmann T.A."/>
            <person name="Specht T."/>
            <person name="Zadra I."/>
            <person name="Kuernsteiner H."/>
            <person name="Kueck U."/>
        </authorList>
    </citation>
    <scope>NUCLEOTIDE SEQUENCE [LARGE SCALE GENOMIC DNA]</scope>
    <source>
        <strain evidence="3">ATCC 11550 / CBS 779.69 / DSM 880 / IAM 14645 / JCM 23072 / IMI 49137</strain>
    </source>
</reference>
<sequence length="91" mass="9548">MEFNTAVVHGGDEIPLHFPRIGGASSSIQLAAGSIIVIIIIIIIITRLIKKSLTRTPRALVSSRAPAPRGGMARLCAASSRVQAVKAPYSS</sequence>
<evidence type="ECO:0000256" key="1">
    <source>
        <dbReference type="SAM" id="Phobius"/>
    </source>
</evidence>
<dbReference type="EMBL" id="JPKY01000161">
    <property type="protein sequence ID" value="KFH40864.1"/>
    <property type="molecule type" value="Genomic_DNA"/>
</dbReference>
<gene>
    <name evidence="2" type="ORF">ACRE_084290</name>
</gene>
<keyword evidence="1" id="KW-1133">Transmembrane helix</keyword>
<name>A0A086SUT2_HAPC1</name>
<keyword evidence="1" id="KW-0812">Transmembrane</keyword>
<accession>A0A086SUT2</accession>
<evidence type="ECO:0000313" key="3">
    <source>
        <dbReference type="Proteomes" id="UP000029964"/>
    </source>
</evidence>
<feature type="transmembrane region" description="Helical" evidence="1">
    <location>
        <begin position="28"/>
        <end position="49"/>
    </location>
</feature>
<protein>
    <submittedName>
        <fullName evidence="2">Uncharacterized protein</fullName>
    </submittedName>
</protein>
<comment type="caution">
    <text evidence="2">The sequence shown here is derived from an EMBL/GenBank/DDBJ whole genome shotgun (WGS) entry which is preliminary data.</text>
</comment>
<dbReference type="AlphaFoldDB" id="A0A086SUT2"/>
<dbReference type="Proteomes" id="UP000029964">
    <property type="component" value="Unassembled WGS sequence"/>
</dbReference>
<keyword evidence="3" id="KW-1185">Reference proteome</keyword>
<keyword evidence="1" id="KW-0472">Membrane</keyword>
<dbReference type="HOGENOM" id="CLU_2426500_0_0_1"/>
<proteinExistence type="predicted"/>
<evidence type="ECO:0000313" key="2">
    <source>
        <dbReference type="EMBL" id="KFH40864.1"/>
    </source>
</evidence>